<evidence type="ECO:0000256" key="4">
    <source>
        <dbReference type="ARBA" id="ARBA00022679"/>
    </source>
</evidence>
<evidence type="ECO:0000256" key="3">
    <source>
        <dbReference type="ARBA" id="ARBA00022605"/>
    </source>
</evidence>
<dbReference type="GO" id="GO:0003849">
    <property type="term" value="F:3-deoxy-7-phosphoheptulonate synthase activity"/>
    <property type="evidence" value="ECO:0007669"/>
    <property type="project" value="UniProtKB-EC"/>
</dbReference>
<dbReference type="EC" id="2.5.1.54" evidence="8"/>
<dbReference type="GO" id="GO:0009423">
    <property type="term" value="P:chorismate biosynthetic process"/>
    <property type="evidence" value="ECO:0007669"/>
    <property type="project" value="UniProtKB-UniPathway"/>
</dbReference>
<dbReference type="InParanoid" id="A0A061DQ18"/>
<dbReference type="InterPro" id="IPR002480">
    <property type="entry name" value="DAHP_synth_2"/>
</dbReference>
<dbReference type="Gene3D" id="3.20.20.70">
    <property type="entry name" value="Aldolase class I"/>
    <property type="match status" value="1"/>
</dbReference>
<keyword evidence="10" id="KW-1185">Reference proteome</keyword>
<dbReference type="STRING" id="3641.A0A061DQ18"/>
<comment type="cofactor">
    <cofactor evidence="7">
        <name>Mn(2+)</name>
        <dbReference type="ChEBI" id="CHEBI:29035"/>
    </cofactor>
    <cofactor evidence="7">
        <name>Co(2+)</name>
        <dbReference type="ChEBI" id="CHEBI:48828"/>
    </cofactor>
    <cofactor evidence="7">
        <name>Cd(2+)</name>
        <dbReference type="ChEBI" id="CHEBI:48775"/>
    </cofactor>
    <text evidence="7">Binds 1 divalent cation per subunit. The enzyme is active with manganese, cobalt or cadmium ions.</text>
</comment>
<keyword evidence="7" id="KW-0104">Cadmium</keyword>
<dbReference type="eggNOG" id="ENOG502QPP7">
    <property type="taxonomic scope" value="Eukaryota"/>
</dbReference>
<keyword evidence="8" id="KW-0150">Chloroplast</keyword>
<keyword evidence="3 8" id="KW-0028">Amino-acid biosynthesis</keyword>
<dbReference type="AlphaFoldDB" id="A0A061DQ18"/>
<dbReference type="GO" id="GO:0008652">
    <property type="term" value="P:amino acid biosynthetic process"/>
    <property type="evidence" value="ECO:0007669"/>
    <property type="project" value="UniProtKB-KW"/>
</dbReference>
<evidence type="ECO:0000256" key="8">
    <source>
        <dbReference type="RuleBase" id="RU363071"/>
    </source>
</evidence>
<keyword evidence="8" id="KW-0934">Plastid</keyword>
<dbReference type="SUPFAM" id="SSF51569">
    <property type="entry name" value="Aldolase"/>
    <property type="match status" value="1"/>
</dbReference>
<dbReference type="Gramene" id="EOX92048">
    <property type="protein sequence ID" value="EOX92048"/>
    <property type="gene ID" value="TCM_001071"/>
</dbReference>
<feature type="binding site" evidence="7">
    <location>
        <position position="180"/>
    </location>
    <ligand>
        <name>Mn(2+)</name>
        <dbReference type="ChEBI" id="CHEBI:29035"/>
    </ligand>
</feature>
<organism evidence="9 10">
    <name type="scientific">Theobroma cacao</name>
    <name type="common">Cacao</name>
    <name type="synonym">Cocoa</name>
    <dbReference type="NCBI Taxonomy" id="3641"/>
    <lineage>
        <taxon>Eukaryota</taxon>
        <taxon>Viridiplantae</taxon>
        <taxon>Streptophyta</taxon>
        <taxon>Embryophyta</taxon>
        <taxon>Tracheophyta</taxon>
        <taxon>Spermatophyta</taxon>
        <taxon>Magnoliopsida</taxon>
        <taxon>eudicotyledons</taxon>
        <taxon>Gunneridae</taxon>
        <taxon>Pentapetalae</taxon>
        <taxon>rosids</taxon>
        <taxon>malvids</taxon>
        <taxon>Malvales</taxon>
        <taxon>Malvaceae</taxon>
        <taxon>Byttnerioideae</taxon>
        <taxon>Theobroma</taxon>
    </lineage>
</organism>
<evidence type="ECO:0000313" key="10">
    <source>
        <dbReference type="Proteomes" id="UP000026915"/>
    </source>
</evidence>
<sequence>MGWSQFLRSKDHSVGDNILVVDKEEDHATGDDHNTELNKKENCCSKSNVSWFTVFYCFNRLYCFILMVSNLVTFSETVDGPCYCLMTLSDIFYKQVSENPKKRTYVGCWVLQSHPLKSLMSSSRPHIISMGLRSHQSNVKVHIGLVQMKTRAFDAILAEVRAFFDVHEQEGSHPGGILLEMTGQNVTECVGGSQTVTYDDLSSRYHKTV</sequence>
<reference evidence="9 10" key="1">
    <citation type="journal article" date="2013" name="Genome Biol.">
        <title>The genome sequence of the most widely cultivated cacao type and its use to identify candidate genes regulating pod color.</title>
        <authorList>
            <person name="Motamayor J.C."/>
            <person name="Mockaitis K."/>
            <person name="Schmutz J."/>
            <person name="Haiminen N."/>
            <person name="Iii D.L."/>
            <person name="Cornejo O."/>
            <person name="Findley S.D."/>
            <person name="Zheng P."/>
            <person name="Utro F."/>
            <person name="Royaert S."/>
            <person name="Saski C."/>
            <person name="Jenkins J."/>
            <person name="Podicheti R."/>
            <person name="Zhao M."/>
            <person name="Scheffler B.E."/>
            <person name="Stack J.C."/>
            <person name="Feltus F.A."/>
            <person name="Mustiga G.M."/>
            <person name="Amores F."/>
            <person name="Phillips W."/>
            <person name="Marelli J.P."/>
            <person name="May G.D."/>
            <person name="Shapiro H."/>
            <person name="Ma J."/>
            <person name="Bustamante C.D."/>
            <person name="Schnell R.J."/>
            <person name="Main D."/>
            <person name="Gilbert D."/>
            <person name="Parida L."/>
            <person name="Kuhn D.N."/>
        </authorList>
    </citation>
    <scope>NUCLEOTIDE SEQUENCE [LARGE SCALE GENOMIC DNA]</scope>
    <source>
        <strain evidence="10">cv. Matina 1-6</strain>
    </source>
</reference>
<keyword evidence="7" id="KW-0464">Manganese</keyword>
<keyword evidence="8" id="KW-0809">Transit peptide</keyword>
<keyword evidence="7" id="KW-0170">Cobalt</keyword>
<evidence type="ECO:0000256" key="5">
    <source>
        <dbReference type="ARBA" id="ARBA00023141"/>
    </source>
</evidence>
<evidence type="ECO:0000256" key="7">
    <source>
        <dbReference type="PIRSR" id="PIRSR602480-1"/>
    </source>
</evidence>
<dbReference type="PANTHER" id="PTHR21337">
    <property type="entry name" value="PHOSPHO-2-DEHYDRO-3-DEOXYHEPTONATE ALDOLASE 1, 2"/>
    <property type="match status" value="1"/>
</dbReference>
<comment type="pathway">
    <text evidence="1 8">Metabolic intermediate biosynthesis; chorismate biosynthesis; chorismate from D-erythrose 4-phosphate and phosphoenolpyruvate: step 1/7.</text>
</comment>
<evidence type="ECO:0000256" key="6">
    <source>
        <dbReference type="ARBA" id="ARBA00047508"/>
    </source>
</evidence>
<evidence type="ECO:0000256" key="2">
    <source>
        <dbReference type="ARBA" id="ARBA00008911"/>
    </source>
</evidence>
<proteinExistence type="inferred from homology"/>
<keyword evidence="4 8" id="KW-0808">Transferase</keyword>
<dbReference type="HOGENOM" id="CLU_1317453_0_0_1"/>
<keyword evidence="5 8" id="KW-0057">Aromatic amino acid biosynthesis</keyword>
<comment type="catalytic activity">
    <reaction evidence="6 8">
        <text>D-erythrose 4-phosphate + phosphoenolpyruvate + H2O = 7-phospho-2-dehydro-3-deoxy-D-arabino-heptonate + phosphate</text>
        <dbReference type="Rhea" id="RHEA:14717"/>
        <dbReference type="ChEBI" id="CHEBI:15377"/>
        <dbReference type="ChEBI" id="CHEBI:16897"/>
        <dbReference type="ChEBI" id="CHEBI:43474"/>
        <dbReference type="ChEBI" id="CHEBI:58394"/>
        <dbReference type="ChEBI" id="CHEBI:58702"/>
        <dbReference type="EC" id="2.5.1.54"/>
    </reaction>
</comment>
<accession>A0A061DQ18</accession>
<dbReference type="Proteomes" id="UP000026915">
    <property type="component" value="Chromosome 1"/>
</dbReference>
<dbReference type="Pfam" id="PF01474">
    <property type="entry name" value="DAHP_synth_2"/>
    <property type="match status" value="1"/>
</dbReference>
<gene>
    <name evidence="9" type="ORF">TCM_001071</name>
</gene>
<evidence type="ECO:0000313" key="9">
    <source>
        <dbReference type="EMBL" id="EOX92048.1"/>
    </source>
</evidence>
<dbReference type="GO" id="GO:0009073">
    <property type="term" value="P:aromatic amino acid family biosynthetic process"/>
    <property type="evidence" value="ECO:0007669"/>
    <property type="project" value="UniProtKB-KW"/>
</dbReference>
<dbReference type="UniPathway" id="UPA00053">
    <property type="reaction ID" value="UER00084"/>
</dbReference>
<dbReference type="EMBL" id="CM001879">
    <property type="protein sequence ID" value="EOX92048.1"/>
    <property type="molecule type" value="Genomic_DNA"/>
</dbReference>
<comment type="similarity">
    <text evidence="2 8">Belongs to the class-II DAHP synthase family.</text>
</comment>
<comment type="subcellular location">
    <subcellularLocation>
        <location evidence="8">Plastid</location>
        <location evidence="8">Chloroplast</location>
    </subcellularLocation>
</comment>
<evidence type="ECO:0000256" key="1">
    <source>
        <dbReference type="ARBA" id="ARBA00004688"/>
    </source>
</evidence>
<dbReference type="InterPro" id="IPR013785">
    <property type="entry name" value="Aldolase_TIM"/>
</dbReference>
<dbReference type="PANTHER" id="PTHR21337:SF24">
    <property type="entry name" value="PHOSPHO-2-DEHYDRO-3-DEOXYHEPTONATE ALDOLASE 1, CHLOROPLASTIC"/>
    <property type="match status" value="1"/>
</dbReference>
<name>A0A061DQ18_THECC</name>
<protein>
    <recommendedName>
        <fullName evidence="8">Phospho-2-dehydro-3-deoxyheptonate aldolase</fullName>
        <ecNumber evidence="8">2.5.1.54</ecNumber>
    </recommendedName>
</protein>
<dbReference type="GO" id="GO:0009507">
    <property type="term" value="C:chloroplast"/>
    <property type="evidence" value="ECO:0007669"/>
    <property type="project" value="UniProtKB-SubCell"/>
</dbReference>